<gene>
    <name evidence="9" type="ORF">mvi_20880</name>
</gene>
<dbReference type="EMBL" id="AP024145">
    <property type="protein sequence ID" value="BCM83627.1"/>
    <property type="molecule type" value="Genomic_DNA"/>
</dbReference>
<dbReference type="Pfam" id="PF00733">
    <property type="entry name" value="Asn_synthase"/>
    <property type="match status" value="1"/>
</dbReference>
<evidence type="ECO:0000256" key="1">
    <source>
        <dbReference type="ARBA" id="ARBA00005187"/>
    </source>
</evidence>
<accession>A0A8H9C4H0</accession>
<organism evidence="9 10">
    <name type="scientific">Methylobacterium indicum</name>
    <dbReference type="NCBI Taxonomy" id="1775910"/>
    <lineage>
        <taxon>Bacteria</taxon>
        <taxon>Pseudomonadati</taxon>
        <taxon>Pseudomonadota</taxon>
        <taxon>Alphaproteobacteria</taxon>
        <taxon>Hyphomicrobiales</taxon>
        <taxon>Methylobacteriaceae</taxon>
        <taxon>Methylobacterium</taxon>
    </lineage>
</organism>
<dbReference type="SUPFAM" id="SSF56235">
    <property type="entry name" value="N-terminal nucleophile aminohydrolases (Ntn hydrolases)"/>
    <property type="match status" value="1"/>
</dbReference>
<reference evidence="9" key="1">
    <citation type="submission" date="2020-11" db="EMBL/GenBank/DDBJ databases">
        <title>Complete genome sequence of a novel pathogenic Methylobacterium strain isolated from rice in Vietnam.</title>
        <authorList>
            <person name="Lai K."/>
            <person name="Okazaki S."/>
            <person name="Higashi K."/>
            <person name="Mori H."/>
            <person name="Toyoda A."/>
            <person name="Kurokawa K."/>
        </authorList>
    </citation>
    <scope>NUCLEOTIDE SEQUENCE</scope>
    <source>
        <strain evidence="9">VL1</strain>
    </source>
</reference>
<dbReference type="KEGG" id="mind:mvi_20880"/>
<dbReference type="PANTHER" id="PTHR43284:SF1">
    <property type="entry name" value="ASPARAGINE SYNTHETASE"/>
    <property type="match status" value="1"/>
</dbReference>
<evidence type="ECO:0000313" key="10">
    <source>
        <dbReference type="Proteomes" id="UP000663508"/>
    </source>
</evidence>
<feature type="binding site" evidence="7">
    <location>
        <position position="92"/>
    </location>
    <ligand>
        <name>L-glutamine</name>
        <dbReference type="ChEBI" id="CHEBI:58359"/>
    </ligand>
</feature>
<evidence type="ECO:0000256" key="5">
    <source>
        <dbReference type="ARBA" id="ARBA00022840"/>
    </source>
</evidence>
<dbReference type="GO" id="GO:0004066">
    <property type="term" value="F:asparagine synthase (glutamine-hydrolyzing) activity"/>
    <property type="evidence" value="ECO:0007669"/>
    <property type="project" value="UniProtKB-EC"/>
</dbReference>
<dbReference type="PANTHER" id="PTHR43284">
    <property type="entry name" value="ASPARAGINE SYNTHETASE (GLUTAMINE-HYDROLYZING)"/>
    <property type="match status" value="1"/>
</dbReference>
<evidence type="ECO:0000256" key="6">
    <source>
        <dbReference type="ARBA" id="ARBA00048741"/>
    </source>
</evidence>
<sequence length="609" mass="63430">MPGLAGILLTGDGALCGDDLRAAARVRAGLARGGRGTGILRQARALLLGEIPAGPAALGGAALGVVLAGRIDNARALRDELAGRGERPDETDQAGLLRLAYRRWGTEVAARLEGRFAFAIHDAADGTLLCGRDRFGVEPLHYAVLRDRVVFASDLSALLSWPGMRRVPDADVLAHYLAFGFCPVERSPLKGVLRLPPGHWLRAGPGAALRCERYWSLPAPGPGRRPAAPGEAAVRLRARLADIAARAVADSPSVAVLATGDAASAALAGAVARAAGAAGRDGIAVLGLGPAPRGVPHWCEVTPTAAAAADALSTIPLGGELVADPDLLGLHALLAAAWDRAGHGLVATGGPELFLDRPRYAAFEAAVKRRRDGRIQPAVRQGFHATMPFVRDLYGDIVGVASDAQRLALCGPALIGSLLFSPVDDLGTSLERADESSARDLAARLDLTHGAPRLLAGLEAARLRDGPALDAPFLGRDFAEWCLSVPAEQRTGSWTRPGLLQAAIPEASAAAMPPAAGCLDHWLRTSLRELLEDTVASSAFRGRGLFRMSWVDRLVALHLDGKQAGGTLIWTLLCLETWFAGVIDAAPPLRVECGLDPAGDAHLAQGAAA</sequence>
<keyword evidence="4 7" id="KW-0547">Nucleotide-binding</keyword>
<dbReference type="SUPFAM" id="SSF52402">
    <property type="entry name" value="Adenine nucleotide alpha hydrolases-like"/>
    <property type="match status" value="1"/>
</dbReference>
<dbReference type="RefSeq" id="WP_207182653.1">
    <property type="nucleotide sequence ID" value="NZ_AP024145.1"/>
</dbReference>
<dbReference type="InterPro" id="IPR029055">
    <property type="entry name" value="Ntn_hydrolases_N"/>
</dbReference>
<dbReference type="PROSITE" id="PS51278">
    <property type="entry name" value="GATASE_TYPE_2"/>
    <property type="match status" value="1"/>
</dbReference>
<dbReference type="Proteomes" id="UP000663508">
    <property type="component" value="Chromosome"/>
</dbReference>
<dbReference type="InterPro" id="IPR017932">
    <property type="entry name" value="GATase_2_dom"/>
</dbReference>
<evidence type="ECO:0000256" key="4">
    <source>
        <dbReference type="ARBA" id="ARBA00022741"/>
    </source>
</evidence>
<dbReference type="PIRSF" id="PIRSF001589">
    <property type="entry name" value="Asn_synthetase_glu-h"/>
    <property type="match status" value="1"/>
</dbReference>
<evidence type="ECO:0000256" key="3">
    <source>
        <dbReference type="ARBA" id="ARBA00012737"/>
    </source>
</evidence>
<evidence type="ECO:0000259" key="8">
    <source>
        <dbReference type="PROSITE" id="PS51278"/>
    </source>
</evidence>
<dbReference type="Gene3D" id="3.60.20.10">
    <property type="entry name" value="Glutamine Phosphoribosylpyrophosphate, subunit 1, domain 1"/>
    <property type="match status" value="1"/>
</dbReference>
<proteinExistence type="inferred from homology"/>
<evidence type="ECO:0000313" key="9">
    <source>
        <dbReference type="EMBL" id="BCM83627.1"/>
    </source>
</evidence>
<evidence type="ECO:0000256" key="2">
    <source>
        <dbReference type="ARBA" id="ARBA00005752"/>
    </source>
</evidence>
<dbReference type="EC" id="6.3.5.4" evidence="3"/>
<dbReference type="GO" id="GO:0006529">
    <property type="term" value="P:asparagine biosynthetic process"/>
    <property type="evidence" value="ECO:0007669"/>
    <property type="project" value="InterPro"/>
</dbReference>
<dbReference type="GO" id="GO:0005829">
    <property type="term" value="C:cytosol"/>
    <property type="evidence" value="ECO:0007669"/>
    <property type="project" value="TreeGrafter"/>
</dbReference>
<dbReference type="AlphaFoldDB" id="A0A8H9C4H0"/>
<dbReference type="Pfam" id="PF13537">
    <property type="entry name" value="GATase_7"/>
    <property type="match status" value="1"/>
</dbReference>
<comment type="similarity">
    <text evidence="2">Belongs to the asparagine synthetase family.</text>
</comment>
<comment type="pathway">
    <text evidence="1">Amino-acid biosynthesis; L-asparagine biosynthesis; L-asparagine from L-aspartate (L-Gln route): step 1/1.</text>
</comment>
<feature type="domain" description="Glutamine amidotransferase type-2" evidence="8">
    <location>
        <begin position="1"/>
        <end position="206"/>
    </location>
</feature>
<dbReference type="InterPro" id="IPR051786">
    <property type="entry name" value="ASN_synthetase/amidase"/>
</dbReference>
<protein>
    <recommendedName>
        <fullName evidence="3">asparagine synthase (glutamine-hydrolyzing)</fullName>
        <ecNumber evidence="3">6.3.5.4</ecNumber>
    </recommendedName>
</protein>
<dbReference type="InterPro" id="IPR001962">
    <property type="entry name" value="Asn_synthase"/>
</dbReference>
<dbReference type="GO" id="GO:0005524">
    <property type="term" value="F:ATP binding"/>
    <property type="evidence" value="ECO:0007669"/>
    <property type="project" value="UniProtKB-KW"/>
</dbReference>
<name>A0A8H9C4H0_9HYPH</name>
<evidence type="ECO:0000256" key="7">
    <source>
        <dbReference type="PIRSR" id="PIRSR001589-2"/>
    </source>
</evidence>
<dbReference type="InterPro" id="IPR006426">
    <property type="entry name" value="Asn_synth_AEB"/>
</dbReference>
<keyword evidence="5 7" id="KW-0067">ATP-binding</keyword>
<comment type="catalytic activity">
    <reaction evidence="6">
        <text>L-aspartate + L-glutamine + ATP + H2O = L-asparagine + L-glutamate + AMP + diphosphate + H(+)</text>
        <dbReference type="Rhea" id="RHEA:12228"/>
        <dbReference type="ChEBI" id="CHEBI:15377"/>
        <dbReference type="ChEBI" id="CHEBI:15378"/>
        <dbReference type="ChEBI" id="CHEBI:29985"/>
        <dbReference type="ChEBI" id="CHEBI:29991"/>
        <dbReference type="ChEBI" id="CHEBI:30616"/>
        <dbReference type="ChEBI" id="CHEBI:33019"/>
        <dbReference type="ChEBI" id="CHEBI:58048"/>
        <dbReference type="ChEBI" id="CHEBI:58359"/>
        <dbReference type="ChEBI" id="CHEBI:456215"/>
        <dbReference type="EC" id="6.3.5.4"/>
    </reaction>
</comment>